<feature type="region of interest" description="Disordered" evidence="2">
    <location>
        <begin position="1"/>
        <end position="27"/>
    </location>
</feature>
<feature type="compositionally biased region" description="Basic residues" evidence="2">
    <location>
        <begin position="984"/>
        <end position="993"/>
    </location>
</feature>
<evidence type="ECO:0000313" key="3">
    <source>
        <dbReference type="EMBL" id="EAY07301.1"/>
    </source>
</evidence>
<dbReference type="VEuPathDB" id="TrichDB:TVAGG3_0199090"/>
<dbReference type="PANTHER" id="PTHR38758">
    <property type="entry name" value="PUTATIVE-RELATED"/>
    <property type="match status" value="1"/>
</dbReference>
<evidence type="ECO:0000313" key="4">
    <source>
        <dbReference type="Proteomes" id="UP000001542"/>
    </source>
</evidence>
<feature type="region of interest" description="Disordered" evidence="2">
    <location>
        <begin position="716"/>
        <end position="753"/>
    </location>
</feature>
<dbReference type="KEGG" id="tva:4765189"/>
<feature type="compositionally biased region" description="Basic and acidic residues" evidence="2">
    <location>
        <begin position="825"/>
        <end position="845"/>
    </location>
</feature>
<feature type="region of interest" description="Disordered" evidence="2">
    <location>
        <begin position="820"/>
        <end position="852"/>
    </location>
</feature>
<feature type="compositionally biased region" description="Basic residues" evidence="2">
    <location>
        <begin position="880"/>
        <end position="893"/>
    </location>
</feature>
<keyword evidence="1" id="KW-0175">Coiled coil</keyword>
<keyword evidence="4" id="KW-1185">Reference proteome</keyword>
<feature type="compositionally biased region" description="Low complexity" evidence="2">
    <location>
        <begin position="740"/>
        <end position="751"/>
    </location>
</feature>
<dbReference type="EMBL" id="DS113403">
    <property type="protein sequence ID" value="EAY07301.1"/>
    <property type="molecule type" value="Genomic_DNA"/>
</dbReference>
<accession>A2EJ69</accession>
<sequence length="1506" mass="174799">MSKSYTNLPTLPRSGASSRASVTSRPATKLVVGPSYEKRLIEQLLREKEEYTRIANHLIEQTSSILDSNDSLQSELEATSQRYQQLQDMIEQYKKQRDYNVKKKENAMYKLKRYNEKYLESLNGQYQENIHNKIAQKRAEIADLNDKYQKYEVEYQKEQDTVKLIIDYNMASKDLIQMNKELTEEALRLMGLFEGRKNNLPQGYLEIITLLQRRMMMAQNGNDILANEIGYSDSSMQDDRFMQLSLQLQTLNPYFDDLTNILNNPSRIASSRSSVVASSYFMSEHESEPQVPKSPRTKALSENTIARKNNINAPKCRSSNPRSTLRRAKESAKGKNNSEFKSEPGVSDYELGDSASMVDEWDNDQNSSKKRRKSSTAQDEMDSLTASIIKGSKAPTPMMFDSSSETYSKSKRKSSQKADDPETKQMVPAYIDANGNVIYETDTNYQSEREPVVRMQQNDHNGHPMFTKNGDPIFDDNQLPNQMKDDKNGPLFNIHDEPIYDISQYLVQKYDEKGKPVLEEPSVSNIKRDKNGNKLKDKNGDFVYEKPSFKTQQIDQHGKPLFDENNKPIFEENEDNEDNQFKDHNGYPIYDLSKKCIFYGNSPPKQKKDLEGHPIYKNDKVVYCEDNYLIPIITEDNEILYNKFGQPILISPEIVDINTCDHQSIDHLLNEMFKKNGTPILHDSELPTQLCDKHGHLFFTSDGSIIFNPTEYLIPKHKNNKSNEENGNHNQSNPVRNGSDKSNTNNDNSNDLVYDNEGKLVLVSPPMIDTENIDNKDILVQKLDKNGKLVFDDKGKPVLCLLSENQPKTDLQGRIVYDKSGNPIFEDKSNENKEKLNDQDKKKDDVDEDEPQFVQKVDSKGNLLFDAKGKPILEEIKTEKSKKKRRKHKQKSKQMRDHNGNPMFDLEGNPIDSKENEPKQKLDDEGNPIFDKEGNKVYDENEYLIPTFDENGKIILDEDGNPILQKPPIYQDNDEYSEDDEPKKKHRRRKLKSPKKEEDEEIRVKPPEKSNKNSYKRRRKTKAEPKKYKYAIIRFRNGFKKRNRVHLTGEQKALLRAAPESMPNIKLIPKIKNEDEEKDELLRTHPEFKEVFNEEEMLNEDEKLMMSPPLSPAQISLNSSLEDLSTPVFISPSSPSPQDFRKHIIKRALSRRLKRTRLLCMITDSEVVNKRLEEDIRDFQAQIKLLEFEAKLNSEKLRFDDSLTSLTLNNVDNKAPTKSVGTDPILSQREIDQKKEKIHRQKHELAPEKFSNNEKRRQLLEMQTNAKSTKLFEMQQKNNGLEETILTMKAEIEKVKMRRDPSYVSSETAARVDVEDQLRAKRRESLLLEKKIQDSEPMLKSLAIKVNDLRFILDNKNKELAEGQNRKKPDVPKLWKQLEQNKKQNSIEQDKLKQISQEIENIDKLIEDKKDSIDEEEIQNITEEIEQYKQQIWSSKSAFGKRMKIDMSLRKVPLSLPQEMKDIEFRIQSCEREKSLVEKEKLKIKGDIEKLKRALPPQFKSFFANI</sequence>
<dbReference type="Proteomes" id="UP000001542">
    <property type="component" value="Unassembled WGS sequence"/>
</dbReference>
<reference evidence="3" key="2">
    <citation type="journal article" date="2007" name="Science">
        <title>Draft genome sequence of the sexually transmitted pathogen Trichomonas vaginalis.</title>
        <authorList>
            <person name="Carlton J.M."/>
            <person name="Hirt R.P."/>
            <person name="Silva J.C."/>
            <person name="Delcher A.L."/>
            <person name="Schatz M."/>
            <person name="Zhao Q."/>
            <person name="Wortman J.R."/>
            <person name="Bidwell S.L."/>
            <person name="Alsmark U.C.M."/>
            <person name="Besteiro S."/>
            <person name="Sicheritz-Ponten T."/>
            <person name="Noel C.J."/>
            <person name="Dacks J.B."/>
            <person name="Foster P.G."/>
            <person name="Simillion C."/>
            <person name="Van de Peer Y."/>
            <person name="Miranda-Saavedra D."/>
            <person name="Barton G.J."/>
            <person name="Westrop G.D."/>
            <person name="Mueller S."/>
            <person name="Dessi D."/>
            <person name="Fiori P.L."/>
            <person name="Ren Q."/>
            <person name="Paulsen I."/>
            <person name="Zhang H."/>
            <person name="Bastida-Corcuera F.D."/>
            <person name="Simoes-Barbosa A."/>
            <person name="Brown M.T."/>
            <person name="Hayes R.D."/>
            <person name="Mukherjee M."/>
            <person name="Okumura C.Y."/>
            <person name="Schneider R."/>
            <person name="Smith A.J."/>
            <person name="Vanacova S."/>
            <person name="Villalvazo M."/>
            <person name="Haas B.J."/>
            <person name="Pertea M."/>
            <person name="Feldblyum T.V."/>
            <person name="Utterback T.R."/>
            <person name="Shu C.L."/>
            <person name="Osoegawa K."/>
            <person name="de Jong P.J."/>
            <person name="Hrdy I."/>
            <person name="Horvathova L."/>
            <person name="Zubacova Z."/>
            <person name="Dolezal P."/>
            <person name="Malik S.B."/>
            <person name="Logsdon J.M. Jr."/>
            <person name="Henze K."/>
            <person name="Gupta A."/>
            <person name="Wang C.C."/>
            <person name="Dunne R.L."/>
            <person name="Upcroft J.A."/>
            <person name="Upcroft P."/>
            <person name="White O."/>
            <person name="Salzberg S.L."/>
            <person name="Tang P."/>
            <person name="Chiu C.-H."/>
            <person name="Lee Y.-S."/>
            <person name="Embley T.M."/>
            <person name="Coombs G.H."/>
            <person name="Mottram J.C."/>
            <person name="Tachezy J."/>
            <person name="Fraser-Liggett C.M."/>
            <person name="Johnson P.J."/>
        </authorList>
    </citation>
    <scope>NUCLEOTIDE SEQUENCE [LARGE SCALE GENOMIC DNA]</scope>
    <source>
        <strain evidence="3">G3</strain>
    </source>
</reference>
<evidence type="ECO:0000256" key="2">
    <source>
        <dbReference type="SAM" id="MobiDB-lite"/>
    </source>
</evidence>
<feature type="compositionally biased region" description="Polar residues" evidence="2">
    <location>
        <begin position="1"/>
        <end position="26"/>
    </location>
</feature>
<dbReference type="SMR" id="A2EJ69"/>
<feature type="compositionally biased region" description="Basic and acidic residues" evidence="2">
    <location>
        <begin position="327"/>
        <end position="342"/>
    </location>
</feature>
<feature type="region of interest" description="Disordered" evidence="2">
    <location>
        <begin position="304"/>
        <end position="423"/>
    </location>
</feature>
<feature type="coiled-coil region" evidence="1">
    <location>
        <begin position="127"/>
        <end position="161"/>
    </location>
</feature>
<protein>
    <submittedName>
        <fullName evidence="3">Uncharacterized protein</fullName>
    </submittedName>
</protein>
<gene>
    <name evidence="3" type="ORF">TVAG_223640</name>
</gene>
<feature type="coiled-coil region" evidence="1">
    <location>
        <begin position="1378"/>
        <end position="1480"/>
    </location>
</feature>
<reference evidence="3" key="1">
    <citation type="submission" date="2006-10" db="EMBL/GenBank/DDBJ databases">
        <authorList>
            <person name="Amadeo P."/>
            <person name="Zhao Q."/>
            <person name="Wortman J."/>
            <person name="Fraser-Liggett C."/>
            <person name="Carlton J."/>
        </authorList>
    </citation>
    <scope>NUCLEOTIDE SEQUENCE</scope>
    <source>
        <strain evidence="3">G3</strain>
    </source>
</reference>
<dbReference type="OrthoDB" id="3937590at2759"/>
<feature type="compositionally biased region" description="Basic and acidic residues" evidence="2">
    <location>
        <begin position="912"/>
        <end position="939"/>
    </location>
</feature>
<feature type="coiled-coil region" evidence="1">
    <location>
        <begin position="1162"/>
        <end position="1189"/>
    </location>
</feature>
<name>A2EJ69_TRIV3</name>
<feature type="region of interest" description="Disordered" evidence="2">
    <location>
        <begin position="875"/>
        <end position="1023"/>
    </location>
</feature>
<feature type="compositionally biased region" description="Basic and acidic residues" evidence="2">
    <location>
        <begin position="994"/>
        <end position="1011"/>
    </location>
</feature>
<proteinExistence type="predicted"/>
<dbReference type="PANTHER" id="PTHR38758:SF1">
    <property type="entry name" value="PROTEIN, PUTATIVE-RELATED"/>
    <property type="match status" value="1"/>
</dbReference>
<dbReference type="VEuPathDB" id="TrichDB:TVAG_223640"/>
<feature type="compositionally biased region" description="Polar residues" evidence="2">
    <location>
        <begin position="304"/>
        <end position="323"/>
    </location>
</feature>
<dbReference type="RefSeq" id="XP_001319524.1">
    <property type="nucleotide sequence ID" value="XM_001319489.1"/>
</dbReference>
<dbReference type="InParanoid" id="A2EJ69"/>
<evidence type="ECO:0000256" key="1">
    <source>
        <dbReference type="SAM" id="Coils"/>
    </source>
</evidence>
<feature type="coiled-coil region" evidence="1">
    <location>
        <begin position="41"/>
        <end position="96"/>
    </location>
</feature>
<organism evidence="3 4">
    <name type="scientific">Trichomonas vaginalis (strain ATCC PRA-98 / G3)</name>
    <dbReference type="NCBI Taxonomy" id="412133"/>
    <lineage>
        <taxon>Eukaryota</taxon>
        <taxon>Metamonada</taxon>
        <taxon>Parabasalia</taxon>
        <taxon>Trichomonadida</taxon>
        <taxon>Trichomonadidae</taxon>
        <taxon>Trichomonas</taxon>
    </lineage>
</organism>